<evidence type="ECO:0000313" key="2">
    <source>
        <dbReference type="EMBL" id="CAF1740908.1"/>
    </source>
</evidence>
<feature type="domain" description="HAT C-terminal dimerisation" evidence="1">
    <location>
        <begin position="21"/>
        <end position="80"/>
    </location>
</feature>
<dbReference type="InterPro" id="IPR008906">
    <property type="entry name" value="HATC_C_dom"/>
</dbReference>
<organism evidence="2">
    <name type="scientific">Brassica napus</name>
    <name type="common">Rape</name>
    <dbReference type="NCBI Taxonomy" id="3708"/>
    <lineage>
        <taxon>Eukaryota</taxon>
        <taxon>Viridiplantae</taxon>
        <taxon>Streptophyta</taxon>
        <taxon>Embryophyta</taxon>
        <taxon>Tracheophyta</taxon>
        <taxon>Spermatophyta</taxon>
        <taxon>Magnoliopsida</taxon>
        <taxon>eudicotyledons</taxon>
        <taxon>Gunneridae</taxon>
        <taxon>Pentapetalae</taxon>
        <taxon>rosids</taxon>
        <taxon>malvids</taxon>
        <taxon>Brassicales</taxon>
        <taxon>Brassicaceae</taxon>
        <taxon>Brassiceae</taxon>
        <taxon>Brassica</taxon>
    </lineage>
</organism>
<evidence type="ECO:0000259" key="1">
    <source>
        <dbReference type="Pfam" id="PF05699"/>
    </source>
</evidence>
<protein>
    <submittedName>
        <fullName evidence="2">(rape) hypothetical protein</fullName>
    </submittedName>
</protein>
<sequence>MLHVSLYDEAMTPIQVLELVKDMSCYPNFYIAYRILLTTPVTVSSGEKSFSKLKLLKNDLRSSMSQERLNGLSILCIENEILESLNFELIINDFASSTKARKKRFM</sequence>
<dbReference type="AlphaFoldDB" id="A0A816IWN2"/>
<name>A0A816IWN2_BRANA</name>
<reference evidence="2" key="1">
    <citation type="submission" date="2021-01" db="EMBL/GenBank/DDBJ databases">
        <authorList>
            <consortium name="Genoscope - CEA"/>
            <person name="William W."/>
        </authorList>
    </citation>
    <scope>NUCLEOTIDE SEQUENCE</scope>
</reference>
<dbReference type="PANTHER" id="PTHR45749:SF35">
    <property type="entry name" value="AC-LIKE TRANSPOSASE-RELATED"/>
    <property type="match status" value="1"/>
</dbReference>
<accession>A0A816IWN2</accession>
<dbReference type="Proteomes" id="UP001295469">
    <property type="component" value="Chromosome C09"/>
</dbReference>
<gene>
    <name evidence="2" type="ORF">DARMORV10_C09P32850.1</name>
</gene>
<dbReference type="EMBL" id="HG994373">
    <property type="protein sequence ID" value="CAF1740908.1"/>
    <property type="molecule type" value="Genomic_DNA"/>
</dbReference>
<dbReference type="PANTHER" id="PTHR45749">
    <property type="match status" value="1"/>
</dbReference>
<proteinExistence type="predicted"/>
<dbReference type="GO" id="GO:0046983">
    <property type="term" value="F:protein dimerization activity"/>
    <property type="evidence" value="ECO:0007669"/>
    <property type="project" value="InterPro"/>
</dbReference>
<dbReference type="Pfam" id="PF05699">
    <property type="entry name" value="Dimer_Tnp_hAT"/>
    <property type="match status" value="1"/>
</dbReference>